<evidence type="ECO:0000313" key="2">
    <source>
        <dbReference type="EMBL" id="PIP62365.1"/>
    </source>
</evidence>
<sequence length="195" mass="22614">MKKLIIFFLLTALILPIFFVRADEIEDITKELETLKKDLSSKEANYQELTTRLNQIKNQVSQLEIEIVEKENQVKKGEQALAYQKNLLNERSKSYYKNIQQSSLTLLSMLVADNLSDSFCKFSYQRSLVNEDKNTIIKVVLYIKNLEEIKASLTTEKNQLTYVKQEVDPQSKVLSSQISQTRSKIAQLSTRQQQL</sequence>
<feature type="non-terminal residue" evidence="2">
    <location>
        <position position="195"/>
    </location>
</feature>
<keyword evidence="1" id="KW-0175">Coiled coil</keyword>
<reference evidence="2 3" key="1">
    <citation type="submission" date="2017-09" db="EMBL/GenBank/DDBJ databases">
        <title>Depth-based differentiation of microbial function through sediment-hosted aquifers and enrichment of novel symbionts in the deep terrestrial subsurface.</title>
        <authorList>
            <person name="Probst A.J."/>
            <person name="Ladd B."/>
            <person name="Jarett J.K."/>
            <person name="Geller-Mcgrath D.E."/>
            <person name="Sieber C.M."/>
            <person name="Emerson J.B."/>
            <person name="Anantharaman K."/>
            <person name="Thomas B.C."/>
            <person name="Malmstrom R."/>
            <person name="Stieglmeier M."/>
            <person name="Klingl A."/>
            <person name="Woyke T."/>
            <person name="Ryan C.M."/>
            <person name="Banfield J.F."/>
        </authorList>
    </citation>
    <scope>NUCLEOTIDE SEQUENCE [LARGE SCALE GENOMIC DNA]</scope>
    <source>
        <strain evidence="2">CG22_combo_CG10-13_8_21_14_all_35_9</strain>
    </source>
</reference>
<name>A0A2H0BXD5_9BACT</name>
<accession>A0A2H0BXD5</accession>
<dbReference type="AlphaFoldDB" id="A0A2H0BXD5"/>
<comment type="caution">
    <text evidence="2">The sequence shown here is derived from an EMBL/GenBank/DDBJ whole genome shotgun (WGS) entry which is preliminary data.</text>
</comment>
<feature type="coiled-coil region" evidence="1">
    <location>
        <begin position="22"/>
        <end position="80"/>
    </location>
</feature>
<evidence type="ECO:0000313" key="3">
    <source>
        <dbReference type="Proteomes" id="UP000231021"/>
    </source>
</evidence>
<dbReference type="EMBL" id="PCTB01000088">
    <property type="protein sequence ID" value="PIP62365.1"/>
    <property type="molecule type" value="Genomic_DNA"/>
</dbReference>
<gene>
    <name evidence="2" type="ORF">COW98_04405</name>
</gene>
<evidence type="ECO:0008006" key="4">
    <source>
        <dbReference type="Google" id="ProtNLM"/>
    </source>
</evidence>
<proteinExistence type="predicted"/>
<organism evidence="2 3">
    <name type="scientific">Candidatus Roizmanbacteria bacterium CG22_combo_CG10-13_8_21_14_all_35_9</name>
    <dbReference type="NCBI Taxonomy" id="1974861"/>
    <lineage>
        <taxon>Bacteria</taxon>
        <taxon>Candidatus Roizmaniibacteriota</taxon>
    </lineage>
</organism>
<protein>
    <recommendedName>
        <fullName evidence="4">Peptidase M23</fullName>
    </recommendedName>
</protein>
<dbReference type="Proteomes" id="UP000231021">
    <property type="component" value="Unassembled WGS sequence"/>
</dbReference>
<dbReference type="Gene3D" id="6.10.250.3150">
    <property type="match status" value="1"/>
</dbReference>
<evidence type="ECO:0000256" key="1">
    <source>
        <dbReference type="SAM" id="Coils"/>
    </source>
</evidence>